<dbReference type="EMBL" id="CP011267">
    <property type="protein sequence ID" value="AKG92138.1"/>
    <property type="molecule type" value="Genomic_DNA"/>
</dbReference>
<keyword evidence="2" id="KW-1185">Reference proteome</keyword>
<dbReference type="STRING" id="113653.GAH_00515"/>
<dbReference type="OrthoDB" id="51576at2157"/>
<accession>A0A0F7IIY1</accession>
<protein>
    <submittedName>
        <fullName evidence="1">Uncharacterized protein</fullName>
    </submittedName>
</protein>
<evidence type="ECO:0000313" key="2">
    <source>
        <dbReference type="Proteomes" id="UP000034723"/>
    </source>
</evidence>
<dbReference type="InParanoid" id="A0A0F7IIY1"/>
<dbReference type="Gene3D" id="3.90.10.10">
    <property type="entry name" value="Cytochrome C3"/>
    <property type="match status" value="1"/>
</dbReference>
<organism evidence="1 2">
    <name type="scientific">Geoglobus ahangari</name>
    <dbReference type="NCBI Taxonomy" id="113653"/>
    <lineage>
        <taxon>Archaea</taxon>
        <taxon>Methanobacteriati</taxon>
        <taxon>Methanobacteriota</taxon>
        <taxon>Archaeoglobi</taxon>
        <taxon>Archaeoglobales</taxon>
        <taxon>Archaeoglobaceae</taxon>
        <taxon>Geoglobus</taxon>
    </lineage>
</organism>
<reference evidence="1 2" key="1">
    <citation type="submission" date="2015-04" db="EMBL/GenBank/DDBJ databases">
        <title>The complete genome sequence of the hyperthermophilic, obligate iron-reducing archaeon Geoglobus ahangari strain 234T.</title>
        <authorList>
            <person name="Manzella M.P."/>
            <person name="Holmes D.E."/>
            <person name="Rocheleau J.M."/>
            <person name="Chung A."/>
            <person name="Reguera G."/>
            <person name="Kashefi K."/>
        </authorList>
    </citation>
    <scope>NUCLEOTIDE SEQUENCE [LARGE SCALE GENOMIC DNA]</scope>
    <source>
        <strain evidence="1 2">234</strain>
    </source>
</reference>
<sequence>MKKVGPVPVTALTLALLIAFIHPAHSSQVTNPLYDKYKGLLASWHEAQICMPCHINTLPSKEVDRFVSCTPCHNKNLNLNDQEQLMKIHGVNVCIKCHVGSVYNSENLGLKVHVPHSHLPCSTCHGGDGAIAKPDSDKCTECHGSNPHSVHSRILDTICFDCHSEYMKDYLPEVGGKVLEAAGLQPTPTPPPEKQEVSFKSLSDLILWIVNLIL</sequence>
<name>A0A0F7IIY1_9EURY</name>
<dbReference type="InterPro" id="IPR036280">
    <property type="entry name" value="Multihaem_cyt_sf"/>
</dbReference>
<dbReference type="KEGG" id="gah:GAH_00515"/>
<dbReference type="HOGENOM" id="CLU_111880_0_0_2"/>
<proteinExistence type="predicted"/>
<gene>
    <name evidence="1" type="ORF">GAH_00515</name>
</gene>
<dbReference type="Proteomes" id="UP000034723">
    <property type="component" value="Chromosome"/>
</dbReference>
<dbReference type="RefSeq" id="WP_048094547.1">
    <property type="nucleotide sequence ID" value="NZ_CP011267.1"/>
</dbReference>
<dbReference type="GeneID" id="24803097"/>
<dbReference type="SUPFAM" id="SSF48695">
    <property type="entry name" value="Multiheme cytochromes"/>
    <property type="match status" value="1"/>
</dbReference>
<dbReference type="AlphaFoldDB" id="A0A0F7IIY1"/>
<evidence type="ECO:0000313" key="1">
    <source>
        <dbReference type="EMBL" id="AKG92138.1"/>
    </source>
</evidence>